<dbReference type="EnsemblProtists" id="PYU1_T000633">
    <property type="protein sequence ID" value="PYU1_T000633"/>
    <property type="gene ID" value="PYU1_G000633"/>
</dbReference>
<dbReference type="GO" id="GO:0008270">
    <property type="term" value="F:zinc ion binding"/>
    <property type="evidence" value="ECO:0007669"/>
    <property type="project" value="UniProtKB-KW"/>
</dbReference>
<keyword evidence="10" id="KW-1185">Reference proteome</keyword>
<keyword evidence="2 4" id="KW-0863">Zinc-finger</keyword>
<dbReference type="Pfam" id="PF13639">
    <property type="entry name" value="zf-RING_2"/>
    <property type="match status" value="1"/>
</dbReference>
<evidence type="ECO:0000313" key="9">
    <source>
        <dbReference type="EnsemblProtists" id="PYU1_T000633"/>
    </source>
</evidence>
<reference evidence="10" key="2">
    <citation type="submission" date="2010-04" db="EMBL/GenBank/DDBJ databases">
        <authorList>
            <person name="Buell R."/>
            <person name="Hamilton J."/>
            <person name="Hostetler J."/>
        </authorList>
    </citation>
    <scope>NUCLEOTIDE SEQUENCE [LARGE SCALE GENOMIC DNA]</scope>
    <source>
        <strain evidence="10">DAOM:BR144</strain>
    </source>
</reference>
<dbReference type="PROSITE" id="PS50271">
    <property type="entry name" value="ZF_UBP"/>
    <property type="match status" value="1"/>
</dbReference>
<dbReference type="InParanoid" id="K3W6P2"/>
<evidence type="ECO:0000256" key="6">
    <source>
        <dbReference type="SAM" id="MobiDB-lite"/>
    </source>
</evidence>
<dbReference type="InterPro" id="IPR035979">
    <property type="entry name" value="RBD_domain_sf"/>
</dbReference>
<evidence type="ECO:0000259" key="7">
    <source>
        <dbReference type="PROSITE" id="PS50089"/>
    </source>
</evidence>
<keyword evidence="5" id="KW-0175">Coiled coil</keyword>
<evidence type="ECO:0000313" key="10">
    <source>
        <dbReference type="Proteomes" id="UP000019132"/>
    </source>
</evidence>
<dbReference type="GO" id="GO:0016567">
    <property type="term" value="P:protein ubiquitination"/>
    <property type="evidence" value="ECO:0007669"/>
    <property type="project" value="TreeGrafter"/>
</dbReference>
<dbReference type="PANTHER" id="PTHR24007:SF7">
    <property type="entry name" value="BRCA1-ASSOCIATED PROTEIN"/>
    <property type="match status" value="1"/>
</dbReference>
<feature type="compositionally biased region" description="Low complexity" evidence="6">
    <location>
        <begin position="548"/>
        <end position="564"/>
    </location>
</feature>
<dbReference type="InterPro" id="IPR011422">
    <property type="entry name" value="BRAP2/ETP1_RRM"/>
</dbReference>
<dbReference type="Proteomes" id="UP000019132">
    <property type="component" value="Unassembled WGS sequence"/>
</dbReference>
<dbReference type="Gene3D" id="3.30.40.10">
    <property type="entry name" value="Zinc/RING finger domain, C3HC4 (zinc finger)"/>
    <property type="match status" value="2"/>
</dbReference>
<dbReference type="GO" id="GO:0003676">
    <property type="term" value="F:nucleic acid binding"/>
    <property type="evidence" value="ECO:0007669"/>
    <property type="project" value="InterPro"/>
</dbReference>
<dbReference type="GO" id="GO:0061630">
    <property type="term" value="F:ubiquitin protein ligase activity"/>
    <property type="evidence" value="ECO:0007669"/>
    <property type="project" value="TreeGrafter"/>
</dbReference>
<feature type="coiled-coil region" evidence="5">
    <location>
        <begin position="418"/>
        <end position="499"/>
    </location>
</feature>
<organism evidence="9 10">
    <name type="scientific">Globisporangium ultimum (strain ATCC 200006 / CBS 805.95 / DAOM BR144)</name>
    <name type="common">Pythium ultimum</name>
    <dbReference type="NCBI Taxonomy" id="431595"/>
    <lineage>
        <taxon>Eukaryota</taxon>
        <taxon>Sar</taxon>
        <taxon>Stramenopiles</taxon>
        <taxon>Oomycota</taxon>
        <taxon>Peronosporomycetes</taxon>
        <taxon>Pythiales</taxon>
        <taxon>Pythiaceae</taxon>
        <taxon>Globisporangium</taxon>
    </lineage>
</organism>
<feature type="compositionally biased region" description="Polar residues" evidence="6">
    <location>
        <begin position="379"/>
        <end position="396"/>
    </location>
</feature>
<dbReference type="PANTHER" id="PTHR24007">
    <property type="entry name" value="BRCA1-ASSOCIATED PROTEIN"/>
    <property type="match status" value="1"/>
</dbReference>
<dbReference type="Pfam" id="PF07576">
    <property type="entry name" value="BRAP2"/>
    <property type="match status" value="1"/>
</dbReference>
<evidence type="ECO:0000256" key="5">
    <source>
        <dbReference type="SAM" id="Coils"/>
    </source>
</evidence>
<dbReference type="OMA" id="RFNSIEP"/>
<dbReference type="PROSITE" id="PS50089">
    <property type="entry name" value="ZF_RING_2"/>
    <property type="match status" value="1"/>
</dbReference>
<dbReference type="Pfam" id="PF02148">
    <property type="entry name" value="zf-UBP"/>
    <property type="match status" value="1"/>
</dbReference>
<dbReference type="InterPro" id="IPR001607">
    <property type="entry name" value="Znf_UBP"/>
</dbReference>
<accession>K3W6P2</accession>
<feature type="region of interest" description="Disordered" evidence="6">
    <location>
        <begin position="548"/>
        <end position="573"/>
    </location>
</feature>
<evidence type="ECO:0000256" key="3">
    <source>
        <dbReference type="ARBA" id="ARBA00022833"/>
    </source>
</evidence>
<feature type="region of interest" description="Disordered" evidence="6">
    <location>
        <begin position="50"/>
        <end position="75"/>
    </location>
</feature>
<dbReference type="CDD" id="cd16457">
    <property type="entry name" value="RING-H2_BRAP2"/>
    <property type="match status" value="1"/>
</dbReference>
<keyword evidence="1" id="KW-0479">Metal-binding</keyword>
<evidence type="ECO:0000256" key="4">
    <source>
        <dbReference type="PROSITE-ProRule" id="PRU00502"/>
    </source>
</evidence>
<reference evidence="10" key="1">
    <citation type="journal article" date="2010" name="Genome Biol.">
        <title>Genome sequence of the necrotrophic plant pathogen Pythium ultimum reveals original pathogenicity mechanisms and effector repertoire.</title>
        <authorList>
            <person name="Levesque C.A."/>
            <person name="Brouwer H."/>
            <person name="Cano L."/>
            <person name="Hamilton J.P."/>
            <person name="Holt C."/>
            <person name="Huitema E."/>
            <person name="Raffaele S."/>
            <person name="Robideau G.P."/>
            <person name="Thines M."/>
            <person name="Win J."/>
            <person name="Zerillo M.M."/>
            <person name="Beakes G.W."/>
            <person name="Boore J.L."/>
            <person name="Busam D."/>
            <person name="Dumas B."/>
            <person name="Ferriera S."/>
            <person name="Fuerstenberg S.I."/>
            <person name="Gachon C.M."/>
            <person name="Gaulin E."/>
            <person name="Govers F."/>
            <person name="Grenville-Briggs L."/>
            <person name="Horner N."/>
            <person name="Hostetler J."/>
            <person name="Jiang R.H."/>
            <person name="Johnson J."/>
            <person name="Krajaejun T."/>
            <person name="Lin H."/>
            <person name="Meijer H.J."/>
            <person name="Moore B."/>
            <person name="Morris P."/>
            <person name="Phuntmart V."/>
            <person name="Puiu D."/>
            <person name="Shetty J."/>
            <person name="Stajich J.E."/>
            <person name="Tripathy S."/>
            <person name="Wawra S."/>
            <person name="van West P."/>
            <person name="Whitty B.R."/>
            <person name="Coutinho P.M."/>
            <person name="Henrissat B."/>
            <person name="Martin F."/>
            <person name="Thomas P.D."/>
            <person name="Tyler B.M."/>
            <person name="De Vries R.P."/>
            <person name="Kamoun S."/>
            <person name="Yandell M."/>
            <person name="Tisserat N."/>
            <person name="Buell C.R."/>
        </authorList>
    </citation>
    <scope>NUCLEOTIDE SEQUENCE</scope>
    <source>
        <strain evidence="10">DAOM:BR144</strain>
    </source>
</reference>
<dbReference type="AlphaFoldDB" id="K3W6P2"/>
<dbReference type="SUPFAM" id="SSF57850">
    <property type="entry name" value="RING/U-box"/>
    <property type="match status" value="1"/>
</dbReference>
<dbReference type="EMBL" id="GL376620">
    <property type="status" value="NOT_ANNOTATED_CDS"/>
    <property type="molecule type" value="Genomic_DNA"/>
</dbReference>
<dbReference type="InterPro" id="IPR001841">
    <property type="entry name" value="Znf_RING"/>
</dbReference>
<name>K3W6P2_GLOUD</name>
<reference evidence="9" key="3">
    <citation type="submission" date="2015-02" db="UniProtKB">
        <authorList>
            <consortium name="EnsemblProtists"/>
        </authorList>
    </citation>
    <scope>IDENTIFICATION</scope>
    <source>
        <strain evidence="9">DAOM BR144</strain>
    </source>
</reference>
<dbReference type="eggNOG" id="KOG0804">
    <property type="taxonomic scope" value="Eukaryota"/>
</dbReference>
<sequence>MFQIRVQAPGEDGAAAMFDDGVYGEEAKISEEEKSSSVSPLLPQHRGLDSALQREEEDGDGEDKQWPDANFLTGNPQVRVTTGKLRFYRPDQPYVHKLSPFAATTATSSAYQQLPHERNTLLCIVTVPSHMSPVELLEFLAGFRDDIASVRVLQDPDRSNCMALLQFVTQDRADQFFMAHNGTYFNSIEQERCKIVFVRSIEYDSVVDGAIGSLADGYSNHEQDEEVSTVSVKSPKLASKRFPPPPPGMTEIPTCAVCLDRLDASASGILTTLCNHTFHCDCLFRWEGSSCPVCRYSHGDIVSACEVCHTTEHLWICLICGHVGCGRYSGEHAKQHFQETSHTYSLELETQRVWDYAGDGYVHRLILNKQDGKFVEFPNPSSVSGERSQVPPTTAAEQEEGEHLKLEKLAVEYNFLLKSQLEEQRLFYERRLAAVNESDHRQLVQTLENDKKQLKKANETLAQKAHKLEEELTFVRELNKSLIENQKQWKERVRVLEEQSTRNDQDTTMRIADLEGQVRDLMFYLDTQNRVAQSDYRDDIQGGTVQIETRPAAREAAASSSTTTARRKPKSKR</sequence>
<feature type="domain" description="RING-type" evidence="7">
    <location>
        <begin position="255"/>
        <end position="295"/>
    </location>
</feature>
<evidence type="ECO:0000256" key="1">
    <source>
        <dbReference type="ARBA" id="ARBA00022723"/>
    </source>
</evidence>
<evidence type="ECO:0008006" key="11">
    <source>
        <dbReference type="Google" id="ProtNLM"/>
    </source>
</evidence>
<dbReference type="SMART" id="SM00290">
    <property type="entry name" value="ZnF_UBP"/>
    <property type="match status" value="1"/>
</dbReference>
<feature type="domain" description="UBP-type" evidence="8">
    <location>
        <begin position="289"/>
        <end position="381"/>
    </location>
</feature>
<dbReference type="HOGENOM" id="CLU_009969_3_0_1"/>
<dbReference type="SUPFAM" id="SSF54928">
    <property type="entry name" value="RNA-binding domain, RBD"/>
    <property type="match status" value="1"/>
</dbReference>
<protein>
    <recommendedName>
        <fullName evidence="11">BRCA1-associated protein</fullName>
    </recommendedName>
</protein>
<dbReference type="SMART" id="SM00184">
    <property type="entry name" value="RING"/>
    <property type="match status" value="1"/>
</dbReference>
<dbReference type="InterPro" id="IPR013083">
    <property type="entry name" value="Znf_RING/FYVE/PHD"/>
</dbReference>
<proteinExistence type="predicted"/>
<dbReference type="VEuPathDB" id="FungiDB:PYU1_G000633"/>
<evidence type="ECO:0000259" key="8">
    <source>
        <dbReference type="PROSITE" id="PS50271"/>
    </source>
</evidence>
<dbReference type="GO" id="GO:0005737">
    <property type="term" value="C:cytoplasm"/>
    <property type="evidence" value="ECO:0007669"/>
    <property type="project" value="TreeGrafter"/>
</dbReference>
<evidence type="ECO:0000256" key="2">
    <source>
        <dbReference type="ARBA" id="ARBA00022771"/>
    </source>
</evidence>
<dbReference type="InterPro" id="IPR047243">
    <property type="entry name" value="RING-H2_BRAP2"/>
</dbReference>
<feature type="region of interest" description="Disordered" evidence="6">
    <location>
        <begin position="379"/>
        <end position="401"/>
    </location>
</feature>
<keyword evidence="3" id="KW-0862">Zinc</keyword>
<dbReference type="GO" id="GO:0007265">
    <property type="term" value="P:Ras protein signal transduction"/>
    <property type="evidence" value="ECO:0007669"/>
    <property type="project" value="TreeGrafter"/>
</dbReference>
<dbReference type="STRING" id="431595.K3W6P2"/>